<keyword evidence="2" id="KW-1185">Reference proteome</keyword>
<accession>A0ABW1AZS5</accession>
<reference evidence="2" key="1">
    <citation type="journal article" date="2019" name="Int. J. Syst. Evol. Microbiol.">
        <title>The Global Catalogue of Microorganisms (GCM) 10K type strain sequencing project: providing services to taxonomists for standard genome sequencing and annotation.</title>
        <authorList>
            <consortium name="The Broad Institute Genomics Platform"/>
            <consortium name="The Broad Institute Genome Sequencing Center for Infectious Disease"/>
            <person name="Wu L."/>
            <person name="Ma J."/>
        </authorList>
    </citation>
    <scope>NUCLEOTIDE SEQUENCE [LARGE SCALE GENOMIC DNA]</scope>
    <source>
        <strain evidence="2">JCM 9918</strain>
    </source>
</reference>
<dbReference type="EMBL" id="JBHSNZ010000001">
    <property type="protein sequence ID" value="MFC5806354.1"/>
    <property type="molecule type" value="Genomic_DNA"/>
</dbReference>
<evidence type="ECO:0000313" key="1">
    <source>
        <dbReference type="EMBL" id="MFC5806354.1"/>
    </source>
</evidence>
<gene>
    <name evidence="1" type="ORF">ACFQGO_02340</name>
</gene>
<organism evidence="1 2">
    <name type="scientific">Streptomyces heilongjiangensis</name>
    <dbReference type="NCBI Taxonomy" id="945052"/>
    <lineage>
        <taxon>Bacteria</taxon>
        <taxon>Bacillati</taxon>
        <taxon>Actinomycetota</taxon>
        <taxon>Actinomycetes</taxon>
        <taxon>Kitasatosporales</taxon>
        <taxon>Streptomycetaceae</taxon>
        <taxon>Streptomyces</taxon>
    </lineage>
</organism>
<sequence length="61" mass="7136">MKHAVWHFGLGPDDVRSLLQEYGWVEREQVGGQEYLARYIRPTGRDLPVSEIERFVYGEKA</sequence>
<evidence type="ECO:0000313" key="2">
    <source>
        <dbReference type="Proteomes" id="UP001596112"/>
    </source>
</evidence>
<protein>
    <submittedName>
        <fullName evidence="1">Uncharacterized protein</fullName>
    </submittedName>
</protein>
<proteinExistence type="predicted"/>
<comment type="caution">
    <text evidence="1">The sequence shown here is derived from an EMBL/GenBank/DDBJ whole genome shotgun (WGS) entry which is preliminary data.</text>
</comment>
<dbReference type="Proteomes" id="UP001596112">
    <property type="component" value="Unassembled WGS sequence"/>
</dbReference>
<name>A0ABW1AZS5_9ACTN</name>
<dbReference type="RefSeq" id="WP_272173251.1">
    <property type="nucleotide sequence ID" value="NZ_JAQOSL010000090.1"/>
</dbReference>